<gene>
    <name evidence="7" type="ordered locus">XALc_1105</name>
</gene>
<dbReference type="CDD" id="cd03046">
    <property type="entry name" value="GST_N_GTT1_like"/>
    <property type="match status" value="1"/>
</dbReference>
<protein>
    <recommendedName>
        <fullName evidence="1">glutathione transferase</fullName>
        <ecNumber evidence="1">2.5.1.18</ecNumber>
    </recommendedName>
</protein>
<evidence type="ECO:0000256" key="3">
    <source>
        <dbReference type="ARBA" id="ARBA00047960"/>
    </source>
</evidence>
<dbReference type="SFLD" id="SFLDS00019">
    <property type="entry name" value="Glutathione_Transferase_(cytos"/>
    <property type="match status" value="1"/>
</dbReference>
<dbReference type="InterPro" id="IPR040079">
    <property type="entry name" value="Glutathione_S-Trfase"/>
</dbReference>
<evidence type="ECO:0000256" key="4">
    <source>
        <dbReference type="RuleBase" id="RU003494"/>
    </source>
</evidence>
<dbReference type="STRING" id="380358.XALC_1105"/>
<keyword evidence="8" id="KW-1185">Reference proteome</keyword>
<evidence type="ECO:0000313" key="8">
    <source>
        <dbReference type="Proteomes" id="UP000001890"/>
    </source>
</evidence>
<dbReference type="InterPro" id="IPR036249">
    <property type="entry name" value="Thioredoxin-like_sf"/>
</dbReference>
<name>D2UD70_XANAP</name>
<dbReference type="PROSITE" id="PS50405">
    <property type="entry name" value="GST_CTER"/>
    <property type="match status" value="1"/>
</dbReference>
<evidence type="ECO:0000259" key="5">
    <source>
        <dbReference type="PROSITE" id="PS50404"/>
    </source>
</evidence>
<accession>D2UD70</accession>
<feature type="domain" description="GST N-terminal" evidence="5">
    <location>
        <begin position="1"/>
        <end position="81"/>
    </location>
</feature>
<dbReference type="Proteomes" id="UP000001890">
    <property type="component" value="Chromosome"/>
</dbReference>
<dbReference type="SFLD" id="SFLDG01150">
    <property type="entry name" value="Main.1:_Beta-like"/>
    <property type="match status" value="1"/>
</dbReference>
<evidence type="ECO:0000259" key="6">
    <source>
        <dbReference type="PROSITE" id="PS50405"/>
    </source>
</evidence>
<evidence type="ECO:0000256" key="1">
    <source>
        <dbReference type="ARBA" id="ARBA00012452"/>
    </source>
</evidence>
<dbReference type="Gene3D" id="3.40.30.10">
    <property type="entry name" value="Glutaredoxin"/>
    <property type="match status" value="1"/>
</dbReference>
<dbReference type="SUPFAM" id="SSF47616">
    <property type="entry name" value="GST C-terminal domain-like"/>
    <property type="match status" value="1"/>
</dbReference>
<dbReference type="OrthoDB" id="9810080at2"/>
<dbReference type="FunFam" id="3.40.30.10:FF:000156">
    <property type="entry name" value="Glutathione S-transferase 1"/>
    <property type="match status" value="1"/>
</dbReference>
<proteinExistence type="inferred from homology"/>
<dbReference type="GeneID" id="57876422"/>
<dbReference type="SUPFAM" id="SSF52833">
    <property type="entry name" value="Thioredoxin-like"/>
    <property type="match status" value="1"/>
</dbReference>
<keyword evidence="2 7" id="KW-0808">Transferase</keyword>
<dbReference type="InterPro" id="IPR004046">
    <property type="entry name" value="GST_C"/>
</dbReference>
<dbReference type="AlphaFoldDB" id="D2UD70"/>
<dbReference type="SFLD" id="SFLDG00358">
    <property type="entry name" value="Main_(cytGST)"/>
    <property type="match status" value="1"/>
</dbReference>
<dbReference type="Pfam" id="PF02798">
    <property type="entry name" value="GST_N"/>
    <property type="match status" value="1"/>
</dbReference>
<evidence type="ECO:0000256" key="2">
    <source>
        <dbReference type="ARBA" id="ARBA00022679"/>
    </source>
</evidence>
<comment type="similarity">
    <text evidence="4">Belongs to the GST superfamily.</text>
</comment>
<dbReference type="InterPro" id="IPR036282">
    <property type="entry name" value="Glutathione-S-Trfase_C_sf"/>
</dbReference>
<dbReference type="EC" id="2.5.1.18" evidence="1"/>
<dbReference type="eggNOG" id="COG0625">
    <property type="taxonomic scope" value="Bacteria"/>
</dbReference>
<dbReference type="Pfam" id="PF00043">
    <property type="entry name" value="GST_C"/>
    <property type="match status" value="1"/>
</dbReference>
<evidence type="ECO:0000313" key="7">
    <source>
        <dbReference type="EMBL" id="CBA15620.1"/>
    </source>
</evidence>
<dbReference type="InterPro" id="IPR004045">
    <property type="entry name" value="Glutathione_S-Trfase_N"/>
</dbReference>
<dbReference type="GO" id="GO:0005737">
    <property type="term" value="C:cytoplasm"/>
    <property type="evidence" value="ECO:0007669"/>
    <property type="project" value="UniProtKB-ARBA"/>
</dbReference>
<dbReference type="GO" id="GO:0004601">
    <property type="term" value="F:peroxidase activity"/>
    <property type="evidence" value="ECO:0007669"/>
    <property type="project" value="UniProtKB-ARBA"/>
</dbReference>
<dbReference type="EMBL" id="FP565176">
    <property type="protein sequence ID" value="CBA15620.1"/>
    <property type="molecule type" value="Genomic_DNA"/>
</dbReference>
<feature type="domain" description="GST C-terminal" evidence="6">
    <location>
        <begin position="91"/>
        <end position="225"/>
    </location>
</feature>
<dbReference type="PATRIC" id="fig|29447.3.peg.1104"/>
<dbReference type="PANTHER" id="PTHR44051">
    <property type="entry name" value="GLUTATHIONE S-TRANSFERASE-RELATED"/>
    <property type="match status" value="1"/>
</dbReference>
<dbReference type="InterPro" id="IPR010987">
    <property type="entry name" value="Glutathione-S-Trfase_C-like"/>
</dbReference>
<dbReference type="GO" id="GO:0004364">
    <property type="term" value="F:glutathione transferase activity"/>
    <property type="evidence" value="ECO:0007669"/>
    <property type="project" value="UniProtKB-EC"/>
</dbReference>
<organism evidence="7 8">
    <name type="scientific">Xanthomonas albilineans (strain GPE PC73 / CFBP 7063)</name>
    <dbReference type="NCBI Taxonomy" id="380358"/>
    <lineage>
        <taxon>Bacteria</taxon>
        <taxon>Pseudomonadati</taxon>
        <taxon>Pseudomonadota</taxon>
        <taxon>Gammaproteobacteria</taxon>
        <taxon>Lysobacterales</taxon>
        <taxon>Lysobacteraceae</taxon>
        <taxon>Xanthomonas</taxon>
    </lineage>
</organism>
<comment type="catalytic activity">
    <reaction evidence="3">
        <text>RX + glutathione = an S-substituted glutathione + a halide anion + H(+)</text>
        <dbReference type="Rhea" id="RHEA:16437"/>
        <dbReference type="ChEBI" id="CHEBI:15378"/>
        <dbReference type="ChEBI" id="CHEBI:16042"/>
        <dbReference type="ChEBI" id="CHEBI:17792"/>
        <dbReference type="ChEBI" id="CHEBI:57925"/>
        <dbReference type="ChEBI" id="CHEBI:90779"/>
        <dbReference type="EC" id="2.5.1.18"/>
    </reaction>
</comment>
<dbReference type="KEGG" id="xal:XALC_1105"/>
<dbReference type="CDD" id="cd03189">
    <property type="entry name" value="GST_C_GTT1_like"/>
    <property type="match status" value="1"/>
</dbReference>
<sequence>MIAVHHLNQSRSQRVLWLLEELALPYQVVKYQRDPRTMLAPPELRAIHPLGKSPVLVDEGYVLAESGAILDYLVDRYDSERRLSPPLQPLDSPEQLRYRYWMHYAEGSAMPPLLMSLVFARIRSAKMPFFARPIAKAIVDKAVEGFVGPQLTVHLDWMERELAATGWFVGDRFTAADVQMSFPIQAAAARIGLHAHPNLAGFVQRIEHRPAYLRALQQGGPFALLGAGADG</sequence>
<dbReference type="PANTHER" id="PTHR44051:SF9">
    <property type="entry name" value="GLUTATHIONE S-TRANSFERASE 1"/>
    <property type="match status" value="1"/>
</dbReference>
<dbReference type="Gene3D" id="1.20.1050.10">
    <property type="match status" value="1"/>
</dbReference>
<dbReference type="RefSeq" id="WP_012915624.1">
    <property type="nucleotide sequence ID" value="NC_013722.1"/>
</dbReference>
<reference evidence="7 8" key="1">
    <citation type="journal article" date="2009" name="BMC Genomics">
        <title>The complete genome sequence of Xanthomonas albilineans provides new insights into the reductive genome evolution of the xylem-limited Xanthomonadaceae.</title>
        <authorList>
            <person name="Pieretti I."/>
            <person name="Royer M."/>
            <person name="Barbe V."/>
            <person name="Carrere S."/>
            <person name="Koebnik R."/>
            <person name="Cociancich S."/>
            <person name="Couloux A."/>
            <person name="Darrasse A."/>
            <person name="Gouzy J."/>
            <person name="Jacques M.A."/>
            <person name="Lauber E."/>
            <person name="Manceau C."/>
            <person name="Mangenot S."/>
            <person name="Poussier S."/>
            <person name="Segurens B."/>
            <person name="Szurek B."/>
            <person name="Verdier V."/>
            <person name="Arlat M."/>
            <person name="Rott P."/>
        </authorList>
    </citation>
    <scope>NUCLEOTIDE SEQUENCE [LARGE SCALE GENOMIC DNA]</scope>
    <source>
        <strain evidence="8">GPE PC73 / CFBP 7063</strain>
    </source>
</reference>
<dbReference type="PROSITE" id="PS50404">
    <property type="entry name" value="GST_NTER"/>
    <property type="match status" value="1"/>
</dbReference>